<protein>
    <submittedName>
        <fullName evidence="3">Ig-like domain-containing protein</fullName>
    </submittedName>
</protein>
<dbReference type="PROSITE" id="PS00330">
    <property type="entry name" value="HEMOLYSIN_CALCIUM"/>
    <property type="match status" value="1"/>
</dbReference>
<reference evidence="3" key="1">
    <citation type="submission" date="2022-10" db="EMBL/GenBank/DDBJ databases">
        <title>The WGS of Solirubrobacter sp. CPCC 204708.</title>
        <authorList>
            <person name="Jiang Z."/>
        </authorList>
    </citation>
    <scope>NUCLEOTIDE SEQUENCE</scope>
    <source>
        <strain evidence="3">CPCC 204708</strain>
    </source>
</reference>
<feature type="chain" id="PRO_5045288722" evidence="2">
    <location>
        <begin position="22"/>
        <end position="505"/>
    </location>
</feature>
<gene>
    <name evidence="3" type="ORF">OJ962_17040</name>
</gene>
<dbReference type="Proteomes" id="UP001147700">
    <property type="component" value="Unassembled WGS sequence"/>
</dbReference>
<feature type="region of interest" description="Disordered" evidence="1">
    <location>
        <begin position="132"/>
        <end position="172"/>
    </location>
</feature>
<dbReference type="Gene3D" id="2.150.10.10">
    <property type="entry name" value="Serralysin-like metalloprotease, C-terminal"/>
    <property type="match status" value="2"/>
</dbReference>
<dbReference type="Pfam" id="PF00353">
    <property type="entry name" value="HemolysinCabind"/>
    <property type="match status" value="2"/>
</dbReference>
<dbReference type="InterPro" id="IPR018511">
    <property type="entry name" value="Hemolysin-typ_Ca-bd_CS"/>
</dbReference>
<dbReference type="InterPro" id="IPR011049">
    <property type="entry name" value="Serralysin-like_metalloprot_C"/>
</dbReference>
<dbReference type="EMBL" id="JAPCID010000022">
    <property type="protein sequence ID" value="MDA0139210.1"/>
    <property type="molecule type" value="Genomic_DNA"/>
</dbReference>
<evidence type="ECO:0000256" key="2">
    <source>
        <dbReference type="SAM" id="SignalP"/>
    </source>
</evidence>
<name>A0ABT4RLP1_9ACTN</name>
<dbReference type="RefSeq" id="WP_270006492.1">
    <property type="nucleotide sequence ID" value="NZ_JAPCID010000022.1"/>
</dbReference>
<keyword evidence="4" id="KW-1185">Reference proteome</keyword>
<dbReference type="InterPro" id="IPR013783">
    <property type="entry name" value="Ig-like_fold"/>
</dbReference>
<keyword evidence="2" id="KW-0732">Signal</keyword>
<evidence type="ECO:0000313" key="3">
    <source>
        <dbReference type="EMBL" id="MDA0139210.1"/>
    </source>
</evidence>
<dbReference type="Pfam" id="PF17957">
    <property type="entry name" value="Big_7"/>
    <property type="match status" value="1"/>
</dbReference>
<accession>A0ABT4RLP1</accession>
<dbReference type="PRINTS" id="PR00313">
    <property type="entry name" value="CABNDNGRPT"/>
</dbReference>
<evidence type="ECO:0000313" key="4">
    <source>
        <dbReference type="Proteomes" id="UP001147700"/>
    </source>
</evidence>
<dbReference type="InterPro" id="IPR001343">
    <property type="entry name" value="Hemolysn_Ca-bd"/>
</dbReference>
<comment type="caution">
    <text evidence="3">The sequence shown here is derived from an EMBL/GenBank/DDBJ whole genome shotgun (WGS) entry which is preliminary data.</text>
</comment>
<sequence length="505" mass="52189">MVRRVLVLMLLSLAAPSAAHAATLTVTGGELRYVAQAGTVSNVTITQSGSSVTIRRGPQDDDALVTNSACSPSTDTEITCFSIVRLAFELGDRSDRVTATTDSPVGLNVLVPMTVTGGEGSDAIDTGFGNDTVDGGLGDDEIDSGPGNDVLRGGDGNDALAPNTGTDGVSGGEGIDSVTYGLRDVPTFTLDAQANDGEPNENDLIGVDVENVEGSARNNGVVAITGDGRANHLEVTAGRGVLVGNEGPDVLEGGASDDTINARDSSPDTVICAGGVDTVLADTLDLVAPGCENVSVQASPGGPFDDRAPGVTWSAPETAAALNPNRATTLRVDASDDRGLAKVQFLDDDRLICEDFAAPFECAFQPRGGDVGRNTLIAIAVDTAGQTTSVVRPVTVRRFTPAALSLSLRPSRDRRAPYSFRATGSLRRPGVVAPSQGCTGRVVISAKRGSKTVSTTRTPLTRTCDYAVTVRFRTRVSSRVRLVAKFEGNEVLSSRSAPGRTARLG</sequence>
<dbReference type="Gene3D" id="2.60.40.10">
    <property type="entry name" value="Immunoglobulins"/>
    <property type="match status" value="1"/>
</dbReference>
<dbReference type="SUPFAM" id="SSF51120">
    <property type="entry name" value="beta-Roll"/>
    <property type="match status" value="2"/>
</dbReference>
<evidence type="ECO:0000256" key="1">
    <source>
        <dbReference type="SAM" id="MobiDB-lite"/>
    </source>
</evidence>
<proteinExistence type="predicted"/>
<feature type="signal peptide" evidence="2">
    <location>
        <begin position="1"/>
        <end position="21"/>
    </location>
</feature>
<organism evidence="3 4">
    <name type="scientific">Solirubrobacter deserti</name>
    <dbReference type="NCBI Taxonomy" id="2282478"/>
    <lineage>
        <taxon>Bacteria</taxon>
        <taxon>Bacillati</taxon>
        <taxon>Actinomycetota</taxon>
        <taxon>Thermoleophilia</taxon>
        <taxon>Solirubrobacterales</taxon>
        <taxon>Solirubrobacteraceae</taxon>
        <taxon>Solirubrobacter</taxon>
    </lineage>
</organism>